<proteinExistence type="predicted"/>
<organism evidence="2">
    <name type="scientific">Streptomyces anulatus</name>
    <name type="common">Streptomyces chrysomallus</name>
    <dbReference type="NCBI Taxonomy" id="1892"/>
    <lineage>
        <taxon>Bacteria</taxon>
        <taxon>Bacillati</taxon>
        <taxon>Actinomycetota</taxon>
        <taxon>Actinomycetes</taxon>
        <taxon>Kitasatosporales</taxon>
        <taxon>Streptomycetaceae</taxon>
        <taxon>Streptomyces</taxon>
    </lineage>
</organism>
<accession>A0A6G3SZK5</accession>
<evidence type="ECO:0000259" key="1">
    <source>
        <dbReference type="Pfam" id="PF21806"/>
    </source>
</evidence>
<name>A0A6G3SZK5_STRAQ</name>
<gene>
    <name evidence="2" type="ORF">G3I43_30475</name>
</gene>
<dbReference type="EMBL" id="JAAGMK010000881">
    <property type="protein sequence ID" value="NEB88457.1"/>
    <property type="molecule type" value="Genomic_DNA"/>
</dbReference>
<sequence>MARQLRFNGTGSGGSGCPSVHEDVQSGEVIVHGPPLTDPGDLAQLQHLSDGEVAVVVPRELLVDWTPKDATRQARIIGLDEFEALFSTFSHSAWRLETRRRFASDEATDTYRQFVETGAADWSVEDPYCELIRSQTAQGKRVERVRIVDQPPTTGQLYLLDNAKRNSGLGEDIRNLWRMDADRLQLPSEDVWLFDSRLAAKLRFDDDDHLVDVELITEPAEVVRYSAIRDAAWHHAVPYEEFAAKLSDSE</sequence>
<dbReference type="AlphaFoldDB" id="A0A6G3SZK5"/>
<dbReference type="RefSeq" id="WP_164260003.1">
    <property type="nucleotide sequence ID" value="NZ_JAAGLK010000050.1"/>
</dbReference>
<dbReference type="InterPro" id="IPR049244">
    <property type="entry name" value="DUF6879"/>
</dbReference>
<dbReference type="Pfam" id="PF21806">
    <property type="entry name" value="DUF6879"/>
    <property type="match status" value="1"/>
</dbReference>
<protein>
    <recommendedName>
        <fullName evidence="1">DUF6879 domain-containing protein</fullName>
    </recommendedName>
</protein>
<evidence type="ECO:0000313" key="2">
    <source>
        <dbReference type="EMBL" id="NEB88457.1"/>
    </source>
</evidence>
<feature type="domain" description="DUF6879" evidence="1">
    <location>
        <begin position="80"/>
        <end position="243"/>
    </location>
</feature>
<reference evidence="2" key="1">
    <citation type="submission" date="2020-01" db="EMBL/GenBank/DDBJ databases">
        <title>Insect and environment-associated Actinomycetes.</title>
        <authorList>
            <person name="Currrie C."/>
            <person name="Chevrette M."/>
            <person name="Carlson C."/>
            <person name="Stubbendieck R."/>
            <person name="Wendt-Pienkowski E."/>
        </authorList>
    </citation>
    <scope>NUCLEOTIDE SEQUENCE</scope>
    <source>
        <strain evidence="2">SID505</strain>
    </source>
</reference>
<comment type="caution">
    <text evidence="2">The sequence shown here is derived from an EMBL/GenBank/DDBJ whole genome shotgun (WGS) entry which is preliminary data.</text>
</comment>
<dbReference type="PROSITE" id="PS51257">
    <property type="entry name" value="PROKAR_LIPOPROTEIN"/>
    <property type="match status" value="1"/>
</dbReference>